<dbReference type="Gene3D" id="2.60.120.260">
    <property type="entry name" value="Galactose-binding domain-like"/>
    <property type="match status" value="1"/>
</dbReference>
<dbReference type="InterPro" id="IPR019734">
    <property type="entry name" value="TPR_rpt"/>
</dbReference>
<evidence type="ECO:0000259" key="2">
    <source>
        <dbReference type="Pfam" id="PF01841"/>
    </source>
</evidence>
<dbReference type="InterPro" id="IPR024618">
    <property type="entry name" value="DUF3857"/>
</dbReference>
<dbReference type="Pfam" id="PF01841">
    <property type="entry name" value="Transglut_core"/>
    <property type="match status" value="1"/>
</dbReference>
<evidence type="ECO:0000259" key="3">
    <source>
        <dbReference type="Pfam" id="PF12969"/>
    </source>
</evidence>
<dbReference type="InterPro" id="IPR038765">
    <property type="entry name" value="Papain-like_cys_pep_sf"/>
</dbReference>
<dbReference type="PATRIC" id="fig|378806.16.peg.8765"/>
<gene>
    <name evidence="4" type="ORF">STIAU_3652</name>
</gene>
<evidence type="ECO:0000256" key="1">
    <source>
        <dbReference type="PROSITE-ProRule" id="PRU00339"/>
    </source>
</evidence>
<organism evidence="4 5">
    <name type="scientific">Stigmatella aurantiaca (strain DW4/3-1)</name>
    <dbReference type="NCBI Taxonomy" id="378806"/>
    <lineage>
        <taxon>Bacteria</taxon>
        <taxon>Pseudomonadati</taxon>
        <taxon>Myxococcota</taxon>
        <taxon>Myxococcia</taxon>
        <taxon>Myxococcales</taxon>
        <taxon>Cystobacterineae</taxon>
        <taxon>Archangiaceae</taxon>
        <taxon>Stigmatella</taxon>
    </lineage>
</organism>
<protein>
    <submittedName>
        <fullName evidence="4">Tetratricopeptide repeat family</fullName>
    </submittedName>
</protein>
<dbReference type="EMBL" id="AAMD01000006">
    <property type="protein sequence ID" value="EAU69442.1"/>
    <property type="molecule type" value="Genomic_DNA"/>
</dbReference>
<feature type="domain" description="DUF3857" evidence="3">
    <location>
        <begin position="652"/>
        <end position="820"/>
    </location>
</feature>
<feature type="repeat" description="TPR" evidence="1">
    <location>
        <begin position="566"/>
        <end position="599"/>
    </location>
</feature>
<dbReference type="SUPFAM" id="SSF48452">
    <property type="entry name" value="TPR-like"/>
    <property type="match status" value="1"/>
</dbReference>
<dbReference type="AlphaFoldDB" id="Q09CI5"/>
<keyword evidence="1" id="KW-0802">TPR repeat</keyword>
<dbReference type="SMART" id="SM00028">
    <property type="entry name" value="TPR"/>
    <property type="match status" value="3"/>
</dbReference>
<comment type="caution">
    <text evidence="4">The sequence shown here is derived from an EMBL/GenBank/DDBJ whole genome shotgun (WGS) entry which is preliminary data.</text>
</comment>
<evidence type="ECO:0000313" key="4">
    <source>
        <dbReference type="EMBL" id="EAU69442.1"/>
    </source>
</evidence>
<reference evidence="4 5" key="1">
    <citation type="submission" date="2006-04" db="EMBL/GenBank/DDBJ databases">
        <authorList>
            <person name="Nierman W.C."/>
        </authorList>
    </citation>
    <scope>NUCLEOTIDE SEQUENCE [LARGE SCALE GENOMIC DNA]</scope>
    <source>
        <strain evidence="4 5">DW4/3-1</strain>
    </source>
</reference>
<dbReference type="Gene3D" id="2.60.40.3140">
    <property type="match status" value="1"/>
</dbReference>
<dbReference type="PROSITE" id="PS50005">
    <property type="entry name" value="TPR"/>
    <property type="match status" value="1"/>
</dbReference>
<name>Q09CI5_STIAD</name>
<dbReference type="Proteomes" id="UP000032702">
    <property type="component" value="Unassembled WGS sequence"/>
</dbReference>
<dbReference type="Gene3D" id="1.25.40.10">
    <property type="entry name" value="Tetratricopeptide repeat domain"/>
    <property type="match status" value="1"/>
</dbReference>
<dbReference type="InterPro" id="IPR011990">
    <property type="entry name" value="TPR-like_helical_dom_sf"/>
</dbReference>
<dbReference type="Gene3D" id="3.10.620.30">
    <property type="match status" value="1"/>
</dbReference>
<dbReference type="InterPro" id="IPR002931">
    <property type="entry name" value="Transglutaminase-like"/>
</dbReference>
<dbReference type="Pfam" id="PF12969">
    <property type="entry name" value="DUF3857"/>
    <property type="match status" value="1"/>
</dbReference>
<sequence length="1238" mass="137895">MQGWKHHPMTGRGIRRMFRFPWLAAVFVLTCPLLALAKPAGPHIEAAQAYTAQALELASSPRGAAYLIRLHGTAEELEDITPLVSTYAQVIGRRNTDPNTRATATLLLMDLERARGRMVRATEIQRALGFVGDFYVTGGFDNEGKSGCDTDFGPEAAALDLNATFAGAKGRQVSWRRLAVSPTDGYVDLAAAVRPNREAVAYALTWLEASQETRVALGVGTSGGFRMWVNGQPVAREDRYNLPRPDQSRVAVRLRKGLNRVLVKVCQETGPLGFYLRQESLARGTVRATLPPSPPALERGLAPSPQPLPTLTSALKDLVARKPEDATLRGEYATVLSFFRAYDEREHTATVEAERAARASPKDVGLQLLAAANHRDDLNLRRHFLEAALKVEPDSLRVREKLAEHELERDHPERVLELLQPLVESAQDSASARLVLARAYEALGVSARANTLVEETFRRAPNVPRVVRAAVASSRKLERQQEVLDRLRVALALRFDDTASRNLLAAQLADMGRVDEAAREYSQLLALNPFDNAARVRLAELRASNGKLDAAKANFAEARALAPDEPEVYEREGRALMSAGHRDEALAAFARSLALRPQNPALKETVRTLKGEANAGTRYVMDSAPLVKESEAYPTEDAVYVVDNTFVRVQTSGLSSRTHQMVVQVLNQRGVDAFRSYPVTYSPDRQEVRILRARVTKPDGSVVDSYGETERNINEPWTGMYYDARAKMLSFPTLAPGDVLDLQYQLEDTAQENLLSDYWGEVEHVQNVYPKIRYQYLVDMPRERPLYSNTAKLAGVAHTREELEGGRVLYRWTAKNVPKVVPEPGMPGWAEIAVPLHVSTYQTWEQVGRYYWGLVKDQLTPNDELRQTVDRVLQGVDRKDDQAVIRSVYNFVVTNTRYVALEFGIHGYKPYRVDRVLARRFGDCKDKASLIHAMLKVAGVDTRLVLLRMRTLGALGEEPASLAAFNHAIVYVPKYQLFLDGTAEFHGARELPSADRVANVLIVEPGGKSTFLTTPEAKAEDNATRLTMDVTLKPDGSAEVMGATTVTGLSAPEYRRAYRAVATRRSTFERAWAQSFPGLTVHDVKLNDTTRLDEDVAMEFRMTIPRYSEVLPGGALRLLPFGAGRTYQQAYASLAQRRFDLQLQSPWMNQFTLRYTLPPGYSIAELPDALEEQLPFGRLRLTFRQEGGKLIADGEVALTRARVKSDDYLAFREFLGRVDRAFGRKVLLKASEGKTASR</sequence>
<feature type="domain" description="Transglutaminase-like" evidence="2">
    <location>
        <begin position="878"/>
        <end position="948"/>
    </location>
</feature>
<accession>Q09CI5</accession>
<dbReference type="SUPFAM" id="SSF54001">
    <property type="entry name" value="Cysteine proteinases"/>
    <property type="match status" value="1"/>
</dbReference>
<evidence type="ECO:0000313" key="5">
    <source>
        <dbReference type="Proteomes" id="UP000032702"/>
    </source>
</evidence>
<dbReference type="Gene3D" id="2.60.120.1130">
    <property type="match status" value="1"/>
</dbReference>
<proteinExistence type="predicted"/>